<accession>A0A645A5E1</accession>
<dbReference type="EMBL" id="VSSQ01012040">
    <property type="protein sequence ID" value="MPM48297.1"/>
    <property type="molecule type" value="Genomic_DNA"/>
</dbReference>
<proteinExistence type="predicted"/>
<organism evidence="1">
    <name type="scientific">bioreactor metagenome</name>
    <dbReference type="NCBI Taxonomy" id="1076179"/>
    <lineage>
        <taxon>unclassified sequences</taxon>
        <taxon>metagenomes</taxon>
        <taxon>ecological metagenomes</taxon>
    </lineage>
</organism>
<evidence type="ECO:0000313" key="1">
    <source>
        <dbReference type="EMBL" id="MPM48297.1"/>
    </source>
</evidence>
<name>A0A645A5E1_9ZZZZ</name>
<sequence>MWRASAPDADSLEPSLQSMQARYQGRHMGLSVLRLPRCGQGVLGTQSVPVCRPEQEQHGLDAARMDEMAILRADVVHADPRDVPAAIACRRKGRAGR</sequence>
<comment type="caution">
    <text evidence="1">The sequence shown here is derived from an EMBL/GenBank/DDBJ whole genome shotgun (WGS) entry which is preliminary data.</text>
</comment>
<gene>
    <name evidence="1" type="ORF">SDC9_95021</name>
</gene>
<dbReference type="AlphaFoldDB" id="A0A645A5E1"/>
<reference evidence="1" key="1">
    <citation type="submission" date="2019-08" db="EMBL/GenBank/DDBJ databases">
        <authorList>
            <person name="Kucharzyk K."/>
            <person name="Murdoch R.W."/>
            <person name="Higgins S."/>
            <person name="Loffler F."/>
        </authorList>
    </citation>
    <scope>NUCLEOTIDE SEQUENCE</scope>
</reference>
<protein>
    <submittedName>
        <fullName evidence="1">Uncharacterized protein</fullName>
    </submittedName>
</protein>